<protein>
    <submittedName>
        <fullName evidence="1">Uncharacterized protein</fullName>
    </submittedName>
</protein>
<proteinExistence type="predicted"/>
<gene>
    <name evidence="1" type="ORF">VTJ83DRAFT_2198</name>
</gene>
<keyword evidence="2" id="KW-1185">Reference proteome</keyword>
<evidence type="ECO:0000313" key="1">
    <source>
        <dbReference type="EMBL" id="KAL2270014.1"/>
    </source>
</evidence>
<dbReference type="Proteomes" id="UP001600064">
    <property type="component" value="Unassembled WGS sequence"/>
</dbReference>
<organism evidence="1 2">
    <name type="scientific">Remersonia thermophila</name>
    <dbReference type="NCBI Taxonomy" id="72144"/>
    <lineage>
        <taxon>Eukaryota</taxon>
        <taxon>Fungi</taxon>
        <taxon>Dikarya</taxon>
        <taxon>Ascomycota</taxon>
        <taxon>Pezizomycotina</taxon>
        <taxon>Sordariomycetes</taxon>
        <taxon>Sordariomycetidae</taxon>
        <taxon>Sordariales</taxon>
        <taxon>Sordariales incertae sedis</taxon>
        <taxon>Remersonia</taxon>
    </lineage>
</organism>
<dbReference type="RefSeq" id="XP_070868738.1">
    <property type="nucleotide sequence ID" value="XM_071008441.1"/>
</dbReference>
<dbReference type="GeneID" id="98123085"/>
<dbReference type="EMBL" id="JAZGUE010000002">
    <property type="protein sequence ID" value="KAL2270014.1"/>
    <property type="molecule type" value="Genomic_DNA"/>
</dbReference>
<evidence type="ECO:0000313" key="2">
    <source>
        <dbReference type="Proteomes" id="UP001600064"/>
    </source>
</evidence>
<name>A0ABR4DKD4_9PEZI</name>
<sequence length="261" mass="29087">MAGIAAALAFSGIPDIAKIVKDFDFSKIDVRESSREDYLTVKLAPSYGKLNSESIKAMDEHLKIMIAAALKAIAAIPPQERSWERVIGAMTQSPLLEPKDDGISRADKLIKSGTNVFKIDGSPDQGIVREVKSWFTSLINDEDVLNSTQIDIGVLADIVAQTGATVDHAETILYKHERHEKTLVDIGVLRFPDPENPFFKVYRIQLEAWSSSARILFVQEDQNGISGQYNVRRFQPRSSVIEGISKDIRKKAVKEAEDLFR</sequence>
<comment type="caution">
    <text evidence="1">The sequence shown here is derived from an EMBL/GenBank/DDBJ whole genome shotgun (WGS) entry which is preliminary data.</text>
</comment>
<accession>A0ABR4DKD4</accession>
<reference evidence="1 2" key="1">
    <citation type="journal article" date="2024" name="Commun. Biol.">
        <title>Comparative genomic analysis of thermophilic fungi reveals convergent evolutionary adaptations and gene losses.</title>
        <authorList>
            <person name="Steindorff A.S."/>
            <person name="Aguilar-Pontes M.V."/>
            <person name="Robinson A.J."/>
            <person name="Andreopoulos B."/>
            <person name="LaButti K."/>
            <person name="Kuo A."/>
            <person name="Mondo S."/>
            <person name="Riley R."/>
            <person name="Otillar R."/>
            <person name="Haridas S."/>
            <person name="Lipzen A."/>
            <person name="Grimwood J."/>
            <person name="Schmutz J."/>
            <person name="Clum A."/>
            <person name="Reid I.D."/>
            <person name="Moisan M.C."/>
            <person name="Butler G."/>
            <person name="Nguyen T.T.M."/>
            <person name="Dewar K."/>
            <person name="Conant G."/>
            <person name="Drula E."/>
            <person name="Henrissat B."/>
            <person name="Hansel C."/>
            <person name="Singer S."/>
            <person name="Hutchinson M.I."/>
            <person name="de Vries R.P."/>
            <person name="Natvig D.O."/>
            <person name="Powell A.J."/>
            <person name="Tsang A."/>
            <person name="Grigoriev I.V."/>
        </authorList>
    </citation>
    <scope>NUCLEOTIDE SEQUENCE [LARGE SCALE GENOMIC DNA]</scope>
    <source>
        <strain evidence="1 2">ATCC 22073</strain>
    </source>
</reference>